<proteinExistence type="inferred from homology"/>
<dbReference type="PANTHER" id="PTHR43884">
    <property type="entry name" value="ACYL-COA DEHYDROGENASE"/>
    <property type="match status" value="1"/>
</dbReference>
<dbReference type="InterPro" id="IPR009100">
    <property type="entry name" value="AcylCoA_DH/oxidase_NM_dom_sf"/>
</dbReference>
<protein>
    <submittedName>
        <fullName evidence="7">Acyl-CoA dehydrogenase</fullName>
    </submittedName>
</protein>
<dbReference type="InterPro" id="IPR013786">
    <property type="entry name" value="AcylCoA_DH/ox_N"/>
</dbReference>
<dbReference type="Gene3D" id="2.40.110.10">
    <property type="entry name" value="Butyryl-CoA Dehydrogenase, subunit A, domain 2"/>
    <property type="match status" value="1"/>
</dbReference>
<evidence type="ECO:0000313" key="7">
    <source>
        <dbReference type="EMBL" id="TMU54975.1"/>
    </source>
</evidence>
<dbReference type="InterPro" id="IPR036250">
    <property type="entry name" value="AcylCo_DH-like_C"/>
</dbReference>
<dbReference type="InterPro" id="IPR037069">
    <property type="entry name" value="AcylCoA_DH/ox_N_sf"/>
</dbReference>
<dbReference type="SUPFAM" id="SSF56645">
    <property type="entry name" value="Acyl-CoA dehydrogenase NM domain-like"/>
    <property type="match status" value="1"/>
</dbReference>
<comment type="similarity">
    <text evidence="2">Belongs to the acyl-CoA dehydrogenase family.</text>
</comment>
<evidence type="ECO:0000259" key="6">
    <source>
        <dbReference type="Pfam" id="PF02771"/>
    </source>
</evidence>
<reference evidence="7 8" key="1">
    <citation type="submission" date="2019-05" db="EMBL/GenBank/DDBJ databases">
        <title>Flagellimonas sp. AsT0115, sp. nov., isolated from a marine red algae, Asparagopsis taxiformis.</title>
        <authorList>
            <person name="Kim J."/>
            <person name="Jeong S.E."/>
            <person name="Jeon C.O."/>
        </authorList>
    </citation>
    <scope>NUCLEOTIDE SEQUENCE [LARGE SCALE GENOMIC DNA]</scope>
    <source>
        <strain evidence="7 8">AsT0115</strain>
    </source>
</reference>
<dbReference type="InterPro" id="IPR009075">
    <property type="entry name" value="AcylCo_DH/oxidase_C"/>
</dbReference>
<comment type="cofactor">
    <cofactor evidence="1">
        <name>FAD</name>
        <dbReference type="ChEBI" id="CHEBI:57692"/>
    </cofactor>
</comment>
<keyword evidence="8" id="KW-1185">Reference proteome</keyword>
<organism evidence="7 8">
    <name type="scientific">Flagellimonas algicola</name>
    <dbReference type="NCBI Taxonomy" id="2583815"/>
    <lineage>
        <taxon>Bacteria</taxon>
        <taxon>Pseudomonadati</taxon>
        <taxon>Bacteroidota</taxon>
        <taxon>Flavobacteriia</taxon>
        <taxon>Flavobacteriales</taxon>
        <taxon>Flavobacteriaceae</taxon>
        <taxon>Flagellimonas</taxon>
    </lineage>
</organism>
<dbReference type="Gene3D" id="1.20.140.10">
    <property type="entry name" value="Butyryl-CoA Dehydrogenase, subunit A, domain 3"/>
    <property type="match status" value="1"/>
</dbReference>
<dbReference type="Pfam" id="PF00441">
    <property type="entry name" value="Acyl-CoA_dh_1"/>
    <property type="match status" value="1"/>
</dbReference>
<feature type="domain" description="Acyl-CoA dehydrogenase/oxidase C-terminal" evidence="5">
    <location>
        <begin position="240"/>
        <end position="352"/>
    </location>
</feature>
<evidence type="ECO:0000256" key="2">
    <source>
        <dbReference type="ARBA" id="ARBA00009347"/>
    </source>
</evidence>
<name>A0ABY2WJZ7_9FLAO</name>
<dbReference type="Proteomes" id="UP000751614">
    <property type="component" value="Unassembled WGS sequence"/>
</dbReference>
<dbReference type="Pfam" id="PF02771">
    <property type="entry name" value="Acyl-CoA_dh_N"/>
    <property type="match status" value="1"/>
</dbReference>
<dbReference type="SUPFAM" id="SSF47203">
    <property type="entry name" value="Acyl-CoA dehydrogenase C-terminal domain-like"/>
    <property type="match status" value="1"/>
</dbReference>
<evidence type="ECO:0000256" key="1">
    <source>
        <dbReference type="ARBA" id="ARBA00001974"/>
    </source>
</evidence>
<dbReference type="EMBL" id="VCNI01000002">
    <property type="protein sequence ID" value="TMU54975.1"/>
    <property type="molecule type" value="Genomic_DNA"/>
</dbReference>
<evidence type="ECO:0000256" key="4">
    <source>
        <dbReference type="ARBA" id="ARBA00022827"/>
    </source>
</evidence>
<keyword evidence="4" id="KW-0274">FAD</keyword>
<dbReference type="RefSeq" id="WP_138836656.1">
    <property type="nucleotide sequence ID" value="NZ_VCNI01000002.1"/>
</dbReference>
<sequence length="375" mass="41977">METTTIKTENWTHLAKQLGELFAQRANEKDRTASFVYENYEDLKAHRFFSALIPEELGGGGITYTEMCEIIRIIGNNCGSTALAFSMHQHLVAAAVWKYKHKNEGAETLTKIAEQQLVLVSTGAKDWLDSNGTLKKVNGGYLFSAKKHFASQSIIGDVAVTSSVFSDIDGGEYVLHFSIPLKQQGVSLLDDWYTLGMRATGSQTIIFEEVFVPEESIALKRERNEFHPIWNVVLTVAMPLIMSAYVGIAEKAEHLAIAATQKRSLGHLPYSIGKLHNTFLACKAQWVAMRSMANNLNFKPLGLTSADVLAYKTNVSDLARETVSSAMEIIGGQGFYQRHLLERLFRDVQASQFHPLPKWSQYEFTSRHLLENHKS</sequence>
<gene>
    <name evidence="7" type="ORF">FGG15_12335</name>
</gene>
<dbReference type="Gene3D" id="1.10.540.10">
    <property type="entry name" value="Acyl-CoA dehydrogenase/oxidase, N-terminal domain"/>
    <property type="match status" value="1"/>
</dbReference>
<keyword evidence="3" id="KW-0285">Flavoprotein</keyword>
<comment type="caution">
    <text evidence="7">The sequence shown here is derived from an EMBL/GenBank/DDBJ whole genome shotgun (WGS) entry which is preliminary data.</text>
</comment>
<accession>A0ABY2WJZ7</accession>
<evidence type="ECO:0000313" key="8">
    <source>
        <dbReference type="Proteomes" id="UP000751614"/>
    </source>
</evidence>
<feature type="domain" description="Acyl-CoA dehydrogenase/oxidase N-terminal" evidence="6">
    <location>
        <begin position="22"/>
        <end position="114"/>
    </location>
</feature>
<evidence type="ECO:0000259" key="5">
    <source>
        <dbReference type="Pfam" id="PF00441"/>
    </source>
</evidence>
<evidence type="ECO:0000256" key="3">
    <source>
        <dbReference type="ARBA" id="ARBA00022630"/>
    </source>
</evidence>
<dbReference type="PANTHER" id="PTHR43884:SF12">
    <property type="entry name" value="ISOVALERYL-COA DEHYDROGENASE, MITOCHONDRIAL-RELATED"/>
    <property type="match status" value="1"/>
</dbReference>
<dbReference type="InterPro" id="IPR046373">
    <property type="entry name" value="Acyl-CoA_Oxase/DH_mid-dom_sf"/>
</dbReference>
<dbReference type="PIRSF" id="PIRSF016578">
    <property type="entry name" value="HsaA"/>
    <property type="match status" value="1"/>
</dbReference>